<proteinExistence type="predicted"/>
<feature type="transmembrane region" description="Helical" evidence="1">
    <location>
        <begin position="107"/>
        <end position="128"/>
    </location>
</feature>
<feature type="transmembrane region" description="Helical" evidence="1">
    <location>
        <begin position="69"/>
        <end position="87"/>
    </location>
</feature>
<reference evidence="2" key="2">
    <citation type="journal article" date="2022" name="Microbiol. Resour. Announc.">
        <title>Metagenome Sequencing to Explore Phylogenomics of Terrestrial Cyanobacteria.</title>
        <authorList>
            <person name="Ward R.D."/>
            <person name="Stajich J.E."/>
            <person name="Johansen J.R."/>
            <person name="Huntemann M."/>
            <person name="Clum A."/>
            <person name="Foster B."/>
            <person name="Foster B."/>
            <person name="Roux S."/>
            <person name="Palaniappan K."/>
            <person name="Varghese N."/>
            <person name="Mukherjee S."/>
            <person name="Reddy T.B.K."/>
            <person name="Daum C."/>
            <person name="Copeland A."/>
            <person name="Chen I.A."/>
            <person name="Ivanova N.N."/>
            <person name="Kyrpides N.C."/>
            <person name="Shapiro N."/>
            <person name="Eloe-Fadrosh E.A."/>
            <person name="Pietrasiak N."/>
        </authorList>
    </citation>
    <scope>NUCLEOTIDE SEQUENCE</scope>
    <source>
        <strain evidence="2">HA4357-MV3</strain>
    </source>
</reference>
<keyword evidence="1" id="KW-1133">Transmembrane helix</keyword>
<dbReference type="EMBL" id="JAHHHW010000052">
    <property type="protein sequence ID" value="MBW4431118.1"/>
    <property type="molecule type" value="Genomic_DNA"/>
</dbReference>
<dbReference type="AlphaFoldDB" id="A0A9E3H5D4"/>
<reference evidence="2" key="1">
    <citation type="submission" date="2021-05" db="EMBL/GenBank/DDBJ databases">
        <authorList>
            <person name="Pietrasiak N."/>
            <person name="Ward R."/>
            <person name="Stajich J.E."/>
            <person name="Kurbessoian T."/>
        </authorList>
    </citation>
    <scope>NUCLEOTIDE SEQUENCE</scope>
    <source>
        <strain evidence="2">HA4357-MV3</strain>
    </source>
</reference>
<protein>
    <submittedName>
        <fullName evidence="2">Uncharacterized protein</fullName>
    </submittedName>
</protein>
<dbReference type="Proteomes" id="UP000813215">
    <property type="component" value="Unassembled WGS sequence"/>
</dbReference>
<keyword evidence="1" id="KW-0812">Transmembrane</keyword>
<evidence type="ECO:0000313" key="3">
    <source>
        <dbReference type="Proteomes" id="UP000813215"/>
    </source>
</evidence>
<comment type="caution">
    <text evidence="2">The sequence shown here is derived from an EMBL/GenBank/DDBJ whole genome shotgun (WGS) entry which is preliminary data.</text>
</comment>
<accession>A0A9E3H5D4</accession>
<evidence type="ECO:0000313" key="2">
    <source>
        <dbReference type="EMBL" id="MBW4431118.1"/>
    </source>
</evidence>
<keyword evidence="1" id="KW-0472">Membrane</keyword>
<sequence length="139" mass="14819">MSNLGKKRLDVTIAITAYAIGSSGISATPTPGVEIPKQVVLTATDIAMYTSVWKTYFQEELSSKQLTDMLIELGLVTVAAAGTAYIVSKATAAILSEITDWLGPVGWGFTVAIAGSLTGLFGATWAAYCDYLYRQKELQ</sequence>
<evidence type="ECO:0000256" key="1">
    <source>
        <dbReference type="SAM" id="Phobius"/>
    </source>
</evidence>
<gene>
    <name evidence="2" type="ORF">KME28_05115</name>
</gene>
<name>A0A9E3H5D4_9NOST</name>
<organism evidence="2 3">
    <name type="scientific">Pelatocladus maniniholoensis HA4357-MV3</name>
    <dbReference type="NCBI Taxonomy" id="1117104"/>
    <lineage>
        <taxon>Bacteria</taxon>
        <taxon>Bacillati</taxon>
        <taxon>Cyanobacteriota</taxon>
        <taxon>Cyanophyceae</taxon>
        <taxon>Nostocales</taxon>
        <taxon>Nostocaceae</taxon>
        <taxon>Pelatocladus</taxon>
    </lineage>
</organism>